<gene>
    <name evidence="1" type="ORF">CHC_T00004921001</name>
</gene>
<evidence type="ECO:0000313" key="1">
    <source>
        <dbReference type="EMBL" id="CDF36649.1"/>
    </source>
</evidence>
<dbReference type="EMBL" id="HG001794">
    <property type="protein sequence ID" value="CDF36649.1"/>
    <property type="molecule type" value="Genomic_DNA"/>
</dbReference>
<accession>R7QEY1</accession>
<dbReference type="Proteomes" id="UP000012073">
    <property type="component" value="Unassembled WGS sequence"/>
</dbReference>
<dbReference type="PROSITE" id="PS51257">
    <property type="entry name" value="PROKAR_LIPOPROTEIN"/>
    <property type="match status" value="1"/>
</dbReference>
<name>R7QEY1_CHOCR</name>
<proteinExistence type="predicted"/>
<reference evidence="2" key="1">
    <citation type="journal article" date="2013" name="Proc. Natl. Acad. Sci. U.S.A.">
        <title>Genome structure and metabolic features in the red seaweed Chondrus crispus shed light on evolution of the Archaeplastida.</title>
        <authorList>
            <person name="Collen J."/>
            <person name="Porcel B."/>
            <person name="Carre W."/>
            <person name="Ball S.G."/>
            <person name="Chaparro C."/>
            <person name="Tonon T."/>
            <person name="Barbeyron T."/>
            <person name="Michel G."/>
            <person name="Noel B."/>
            <person name="Valentin K."/>
            <person name="Elias M."/>
            <person name="Artiguenave F."/>
            <person name="Arun A."/>
            <person name="Aury J.M."/>
            <person name="Barbosa-Neto J.F."/>
            <person name="Bothwell J.H."/>
            <person name="Bouget F.Y."/>
            <person name="Brillet L."/>
            <person name="Cabello-Hurtado F."/>
            <person name="Capella-Gutierrez S."/>
            <person name="Charrier B."/>
            <person name="Cladiere L."/>
            <person name="Cock J.M."/>
            <person name="Coelho S.M."/>
            <person name="Colleoni C."/>
            <person name="Czjzek M."/>
            <person name="Da Silva C."/>
            <person name="Delage L."/>
            <person name="Denoeud F."/>
            <person name="Deschamps P."/>
            <person name="Dittami S.M."/>
            <person name="Gabaldon T."/>
            <person name="Gachon C.M."/>
            <person name="Groisillier A."/>
            <person name="Herve C."/>
            <person name="Jabbari K."/>
            <person name="Katinka M."/>
            <person name="Kloareg B."/>
            <person name="Kowalczyk N."/>
            <person name="Labadie K."/>
            <person name="Leblanc C."/>
            <person name="Lopez P.J."/>
            <person name="McLachlan D.H."/>
            <person name="Meslet-Cladiere L."/>
            <person name="Moustafa A."/>
            <person name="Nehr Z."/>
            <person name="Nyvall Collen P."/>
            <person name="Panaud O."/>
            <person name="Partensky F."/>
            <person name="Poulain J."/>
            <person name="Rensing S.A."/>
            <person name="Rousvoal S."/>
            <person name="Samson G."/>
            <person name="Symeonidi A."/>
            <person name="Weissenbach J."/>
            <person name="Zambounis A."/>
            <person name="Wincker P."/>
            <person name="Boyen C."/>
        </authorList>
    </citation>
    <scope>NUCLEOTIDE SEQUENCE [LARGE SCALE GENOMIC DNA]</scope>
    <source>
        <strain evidence="2">cv. Stackhouse</strain>
    </source>
</reference>
<evidence type="ECO:0000313" key="2">
    <source>
        <dbReference type="Proteomes" id="UP000012073"/>
    </source>
</evidence>
<dbReference type="AlphaFoldDB" id="R7QEY1"/>
<dbReference type="Gramene" id="CDF36649">
    <property type="protein sequence ID" value="CDF36649"/>
    <property type="gene ID" value="CHC_T00004921001"/>
</dbReference>
<organism evidence="1 2">
    <name type="scientific">Chondrus crispus</name>
    <name type="common">Carrageen Irish moss</name>
    <name type="synonym">Polymorpha crispa</name>
    <dbReference type="NCBI Taxonomy" id="2769"/>
    <lineage>
        <taxon>Eukaryota</taxon>
        <taxon>Rhodophyta</taxon>
        <taxon>Florideophyceae</taxon>
        <taxon>Rhodymeniophycidae</taxon>
        <taxon>Gigartinales</taxon>
        <taxon>Gigartinaceae</taxon>
        <taxon>Chondrus</taxon>
    </lineage>
</organism>
<dbReference type="KEGG" id="ccp:CHC_T00004921001"/>
<protein>
    <submittedName>
        <fullName evidence="1">Uncharacterized protein</fullName>
    </submittedName>
</protein>
<dbReference type="GeneID" id="17324182"/>
<dbReference type="RefSeq" id="XP_005716468.1">
    <property type="nucleotide sequence ID" value="XM_005716411.1"/>
</dbReference>
<keyword evidence="2" id="KW-1185">Reference proteome</keyword>
<sequence length="80" mass="8343">MHAVRLKDNGFATGVVIACAQTLCMTIAGSEGHAGIAPHTLNVLLGVIAGIEGDGAVAKECRQVTRALANMKNRIKWDEG</sequence>